<dbReference type="RefSeq" id="WP_039713395.1">
    <property type="nucleotide sequence ID" value="NZ_JTJC03000003.1"/>
</dbReference>
<dbReference type="Gene3D" id="3.40.50.300">
    <property type="entry name" value="P-loop containing nucleotide triphosphate hydrolases"/>
    <property type="match status" value="1"/>
</dbReference>
<accession>A0A9X5E5B1</accession>
<dbReference type="AlphaFoldDB" id="A0A9X5E5B1"/>
<evidence type="ECO:0000313" key="2">
    <source>
        <dbReference type="Proteomes" id="UP000031532"/>
    </source>
</evidence>
<keyword evidence="2" id="KW-1185">Reference proteome</keyword>
<gene>
    <name evidence="1" type="ORF">QH73_0013315</name>
</gene>
<name>A0A9X5E5B1_9CYAN</name>
<dbReference type="InterPro" id="IPR027417">
    <property type="entry name" value="P-loop_NTPase"/>
</dbReference>
<dbReference type="Proteomes" id="UP000031532">
    <property type="component" value="Unassembled WGS sequence"/>
</dbReference>
<proteinExistence type="predicted"/>
<sequence>MPNLYIIGGANGAGKTTVSMSLLPSLGCYEYVNADAIAIGLSPFNPESMAIEAGRLMIQRLRSLSDSGVDFAFETTLAARTFASFMGVCRERGYTINLIYFWLQSAELAVERVARRVASGGHSIPEAVIRRRYQRGRRNLFSLYLPLCDGWMIYDNSSSSSQLVAERIINQQPIIYEKETWRRISEEGND</sequence>
<evidence type="ECO:0000313" key="1">
    <source>
        <dbReference type="EMBL" id="NHC35630.1"/>
    </source>
</evidence>
<organism evidence="1 2">
    <name type="scientific">Scytonema millei VB511283</name>
    <dbReference type="NCBI Taxonomy" id="1245923"/>
    <lineage>
        <taxon>Bacteria</taxon>
        <taxon>Bacillati</taxon>
        <taxon>Cyanobacteriota</taxon>
        <taxon>Cyanophyceae</taxon>
        <taxon>Nostocales</taxon>
        <taxon>Scytonemataceae</taxon>
        <taxon>Scytonema</taxon>
    </lineage>
</organism>
<dbReference type="OrthoDB" id="9791543at2"/>
<dbReference type="EMBL" id="JTJC03000003">
    <property type="protein sequence ID" value="NHC35630.1"/>
    <property type="molecule type" value="Genomic_DNA"/>
</dbReference>
<reference evidence="1 2" key="1">
    <citation type="journal article" date="2015" name="Genome Announc.">
        <title>Draft Genome Sequence of the Terrestrial Cyanobacterium Scytonema millei VB511283, Isolated from Eastern India.</title>
        <authorList>
            <person name="Sen D."/>
            <person name="Chandrababunaidu M.M."/>
            <person name="Singh D."/>
            <person name="Sanghi N."/>
            <person name="Ghorai A."/>
            <person name="Mishra G.P."/>
            <person name="Madduluri M."/>
            <person name="Adhikary S.P."/>
            <person name="Tripathy S."/>
        </authorList>
    </citation>
    <scope>NUCLEOTIDE SEQUENCE [LARGE SCALE GENOMIC DNA]</scope>
    <source>
        <strain evidence="1 2">VB511283</strain>
    </source>
</reference>
<dbReference type="SUPFAM" id="SSF52540">
    <property type="entry name" value="P-loop containing nucleoside triphosphate hydrolases"/>
    <property type="match status" value="1"/>
</dbReference>
<dbReference type="Pfam" id="PF13671">
    <property type="entry name" value="AAA_33"/>
    <property type="match status" value="1"/>
</dbReference>
<dbReference type="PANTHER" id="PTHR39206:SF1">
    <property type="entry name" value="SLL8004 PROTEIN"/>
    <property type="match status" value="1"/>
</dbReference>
<comment type="caution">
    <text evidence="1">The sequence shown here is derived from an EMBL/GenBank/DDBJ whole genome shotgun (WGS) entry which is preliminary data.</text>
</comment>
<protein>
    <submittedName>
        <fullName evidence="1">AAA family ATPase</fullName>
    </submittedName>
</protein>
<dbReference type="PANTHER" id="PTHR39206">
    <property type="entry name" value="SLL8004 PROTEIN"/>
    <property type="match status" value="1"/>
</dbReference>